<dbReference type="RefSeq" id="WP_176935488.1">
    <property type="nucleotide sequence ID" value="NZ_BJVX01000027.1"/>
</dbReference>
<accession>A0AAV3X0S4</accession>
<organism evidence="2 3">
    <name type="scientific">Marinilactibacillus psychrotolerans</name>
    <dbReference type="NCBI Taxonomy" id="191770"/>
    <lineage>
        <taxon>Bacteria</taxon>
        <taxon>Bacillati</taxon>
        <taxon>Bacillota</taxon>
        <taxon>Bacilli</taxon>
        <taxon>Lactobacillales</taxon>
        <taxon>Carnobacteriaceae</taxon>
        <taxon>Marinilactibacillus</taxon>
    </lineage>
</organism>
<protein>
    <recommendedName>
        <fullName evidence="4">General stress protein 17M-like domain-containing protein</fullName>
    </recommendedName>
</protein>
<dbReference type="Proteomes" id="UP000887127">
    <property type="component" value="Unassembled WGS sequence"/>
</dbReference>
<reference evidence="2" key="1">
    <citation type="submission" date="2019-08" db="EMBL/GenBank/DDBJ databases">
        <title>Marinilactibacillus psychrotolerans M13-2T whole genome sequencing project.</title>
        <authorList>
            <person name="Ishikawa M."/>
            <person name="Suzuki T."/>
            <person name="Matsutani M."/>
        </authorList>
    </citation>
    <scope>NUCLEOTIDE SEQUENCE</scope>
    <source>
        <strain evidence="2">M13-2T</strain>
    </source>
</reference>
<feature type="compositionally biased region" description="Basic and acidic residues" evidence="1">
    <location>
        <begin position="265"/>
        <end position="284"/>
    </location>
</feature>
<evidence type="ECO:0008006" key="4">
    <source>
        <dbReference type="Google" id="ProtNLM"/>
    </source>
</evidence>
<evidence type="ECO:0000256" key="1">
    <source>
        <dbReference type="SAM" id="MobiDB-lite"/>
    </source>
</evidence>
<feature type="compositionally biased region" description="Basic and acidic residues" evidence="1">
    <location>
        <begin position="292"/>
        <end position="305"/>
    </location>
</feature>
<sequence>MERRFEGTFQTENEVRAEIKRLISEEEYSAEELLVITDEQNSDLFKTNHLESVEIDIVDSEENGSFWEKIKETLSFGTYDSEEAHNVLEAHGVPHDIAEHHLNALTDGDIILLADTDAPKYSKLSNVNKNVTNTKETDNNMVDKKNEPIDEVNAEEKSAIKKDKRDVKPSDVKTSETNDHNMTNSIDPSQAQDTREEDQVDTTETENQLDEDDTTEDDGQSLENIPELTGEEETVQAEDADHGYPDNIAKGVIKPETKNPLNTEPKSEKDPSEKSETPESDAKYTQDTNEAGIKEITNDETDKKINNHSINKY</sequence>
<proteinExistence type="predicted"/>
<evidence type="ECO:0000313" key="2">
    <source>
        <dbReference type="EMBL" id="GEQ36794.1"/>
    </source>
</evidence>
<feature type="region of interest" description="Disordered" evidence="1">
    <location>
        <begin position="132"/>
        <end position="313"/>
    </location>
</feature>
<feature type="compositionally biased region" description="Acidic residues" evidence="1">
    <location>
        <begin position="229"/>
        <end position="238"/>
    </location>
</feature>
<dbReference type="EMBL" id="BKBI01000022">
    <property type="protein sequence ID" value="GEQ36794.1"/>
    <property type="molecule type" value="Genomic_DNA"/>
</dbReference>
<gene>
    <name evidence="2" type="ORF">M132T_23020</name>
</gene>
<feature type="compositionally biased region" description="Acidic residues" evidence="1">
    <location>
        <begin position="195"/>
        <end position="220"/>
    </location>
</feature>
<dbReference type="AlphaFoldDB" id="A0AAV3X0S4"/>
<dbReference type="GeneID" id="96912358"/>
<evidence type="ECO:0000313" key="3">
    <source>
        <dbReference type="Proteomes" id="UP000887127"/>
    </source>
</evidence>
<name>A0AAV3X0S4_9LACT</name>
<feature type="compositionally biased region" description="Polar residues" evidence="1">
    <location>
        <begin position="180"/>
        <end position="192"/>
    </location>
</feature>
<comment type="caution">
    <text evidence="2">The sequence shown here is derived from an EMBL/GenBank/DDBJ whole genome shotgun (WGS) entry which is preliminary data.</text>
</comment>
<feature type="compositionally biased region" description="Basic and acidic residues" evidence="1">
    <location>
        <begin position="135"/>
        <end position="179"/>
    </location>
</feature>